<dbReference type="PANTHER" id="PTHR42748:SF30">
    <property type="entry name" value="NMRA-LIKE DOMAIN-CONTAINING PROTEIN"/>
    <property type="match status" value="1"/>
</dbReference>
<evidence type="ECO:0000256" key="1">
    <source>
        <dbReference type="ARBA" id="ARBA00006328"/>
    </source>
</evidence>
<dbReference type="EMBL" id="KQ030681">
    <property type="protein sequence ID" value="KJZ69762.1"/>
    <property type="molecule type" value="Genomic_DNA"/>
</dbReference>
<evidence type="ECO:0000313" key="5">
    <source>
        <dbReference type="EMBL" id="KJZ69762.1"/>
    </source>
</evidence>
<proteinExistence type="inferred from homology"/>
<dbReference type="Proteomes" id="UP000054481">
    <property type="component" value="Unassembled WGS sequence"/>
</dbReference>
<keyword evidence="2" id="KW-0521">NADP</keyword>
<dbReference type="PANTHER" id="PTHR42748">
    <property type="entry name" value="NITROGEN METABOLITE REPRESSION PROTEIN NMRA FAMILY MEMBER"/>
    <property type="match status" value="1"/>
</dbReference>
<keyword evidence="3" id="KW-0560">Oxidoreductase</keyword>
<name>A0A0F7ZWY1_9HYPO</name>
<dbReference type="Pfam" id="PF05368">
    <property type="entry name" value="NmrA"/>
    <property type="match status" value="1"/>
</dbReference>
<sequence length="315" mass="34835">MAVTVPTVFITSATGSQGSALCRQLRGLGWRVRATTRDPSSPTAQALQAIGVEFVVGDWDSEEALRDGLAGCSKLFLCLLPNLRDFEQAPARAQRIVRIAREVGVEQAVASTTLGAFMLEEGKEPPIEPTGFFREHLKSKKRVEQAVVDGGFAHWTLLRPAFFMANFIEPKIQFGYTETRDKGSWTNCMGPKAPLGLVDHVDIARFAAAAFQDPDTFDGRHIGVASEELLVQDAMDQLSGAIGDGRAIQAKFASDEEISRLRSEGSWLFFCTEPCVRYMSDYLDMKLLKSLVPELTTFKQFLERETEAVQQTYLA</sequence>
<gene>
    <name evidence="5" type="ORF">HIM_10845</name>
</gene>
<dbReference type="InterPro" id="IPR051164">
    <property type="entry name" value="NmrA-like_oxidored"/>
</dbReference>
<dbReference type="InterPro" id="IPR036291">
    <property type="entry name" value="NAD(P)-bd_dom_sf"/>
</dbReference>
<accession>A0A0F7ZWY1</accession>
<comment type="similarity">
    <text evidence="1">Belongs to the NmrA-type oxidoreductase family.</text>
</comment>
<keyword evidence="6" id="KW-1185">Reference proteome</keyword>
<protein>
    <recommendedName>
        <fullName evidence="4">NmrA-like domain-containing protein</fullName>
    </recommendedName>
</protein>
<dbReference type="Gene3D" id="3.40.50.720">
    <property type="entry name" value="NAD(P)-binding Rossmann-like Domain"/>
    <property type="match status" value="1"/>
</dbReference>
<reference evidence="5 6" key="1">
    <citation type="journal article" date="2014" name="Genome Biol. Evol.">
        <title>Comparative genomics and transcriptomics analyses reveal divergent lifestyle features of nematode endoparasitic fungus Hirsutella minnesotensis.</title>
        <authorList>
            <person name="Lai Y."/>
            <person name="Liu K."/>
            <person name="Zhang X."/>
            <person name="Zhang X."/>
            <person name="Li K."/>
            <person name="Wang N."/>
            <person name="Shu C."/>
            <person name="Wu Y."/>
            <person name="Wang C."/>
            <person name="Bushley K.E."/>
            <person name="Xiang M."/>
            <person name="Liu X."/>
        </authorList>
    </citation>
    <scope>NUCLEOTIDE SEQUENCE [LARGE SCALE GENOMIC DNA]</scope>
    <source>
        <strain evidence="5 6">3608</strain>
    </source>
</reference>
<dbReference type="GO" id="GO:0016491">
    <property type="term" value="F:oxidoreductase activity"/>
    <property type="evidence" value="ECO:0007669"/>
    <property type="project" value="UniProtKB-KW"/>
</dbReference>
<evidence type="ECO:0000256" key="3">
    <source>
        <dbReference type="ARBA" id="ARBA00023002"/>
    </source>
</evidence>
<organism evidence="5 6">
    <name type="scientific">Hirsutella minnesotensis 3608</name>
    <dbReference type="NCBI Taxonomy" id="1043627"/>
    <lineage>
        <taxon>Eukaryota</taxon>
        <taxon>Fungi</taxon>
        <taxon>Dikarya</taxon>
        <taxon>Ascomycota</taxon>
        <taxon>Pezizomycotina</taxon>
        <taxon>Sordariomycetes</taxon>
        <taxon>Hypocreomycetidae</taxon>
        <taxon>Hypocreales</taxon>
        <taxon>Ophiocordycipitaceae</taxon>
        <taxon>Hirsutella</taxon>
    </lineage>
</organism>
<evidence type="ECO:0000313" key="6">
    <source>
        <dbReference type="Proteomes" id="UP000054481"/>
    </source>
</evidence>
<dbReference type="SUPFAM" id="SSF51735">
    <property type="entry name" value="NAD(P)-binding Rossmann-fold domains"/>
    <property type="match status" value="1"/>
</dbReference>
<evidence type="ECO:0000256" key="2">
    <source>
        <dbReference type="ARBA" id="ARBA00022857"/>
    </source>
</evidence>
<dbReference type="AlphaFoldDB" id="A0A0F7ZWY1"/>
<feature type="domain" description="NmrA-like" evidence="4">
    <location>
        <begin position="7"/>
        <end position="243"/>
    </location>
</feature>
<dbReference type="GO" id="GO:0005634">
    <property type="term" value="C:nucleus"/>
    <property type="evidence" value="ECO:0007669"/>
    <property type="project" value="TreeGrafter"/>
</dbReference>
<dbReference type="OrthoDB" id="419598at2759"/>
<evidence type="ECO:0000259" key="4">
    <source>
        <dbReference type="Pfam" id="PF05368"/>
    </source>
</evidence>
<dbReference type="InterPro" id="IPR008030">
    <property type="entry name" value="NmrA-like"/>
</dbReference>